<dbReference type="EMBL" id="AWET01000044">
    <property type="protein sequence ID" value="ERJ99150.1"/>
    <property type="molecule type" value="Genomic_DNA"/>
</dbReference>
<keyword evidence="5" id="KW-0812">Transmembrane</keyword>
<evidence type="ECO:0000256" key="1">
    <source>
        <dbReference type="ARBA" id="ARBA00009369"/>
    </source>
</evidence>
<feature type="transmembrane region" description="Helical" evidence="5">
    <location>
        <begin position="12"/>
        <end position="31"/>
    </location>
</feature>
<dbReference type="Pfam" id="PF04085">
    <property type="entry name" value="MreC"/>
    <property type="match status" value="1"/>
</dbReference>
<evidence type="ECO:0000313" key="8">
    <source>
        <dbReference type="Proteomes" id="UP000016600"/>
    </source>
</evidence>
<dbReference type="InterPro" id="IPR042175">
    <property type="entry name" value="Cell/Rod_MreC_2"/>
</dbReference>
<dbReference type="GO" id="GO:0008360">
    <property type="term" value="P:regulation of cell shape"/>
    <property type="evidence" value="ECO:0007669"/>
    <property type="project" value="UniProtKB-KW"/>
</dbReference>
<reference evidence="7 8" key="1">
    <citation type="submission" date="2013-08" db="EMBL/GenBank/DDBJ databases">
        <authorList>
            <person name="Durkin A.S."/>
            <person name="Haft D.R."/>
            <person name="McCorrison J."/>
            <person name="Torralba M."/>
            <person name="Gillis M."/>
            <person name="Haft D.H."/>
            <person name="Methe B."/>
            <person name="Sutton G."/>
            <person name="Nelson K.E."/>
        </authorList>
    </citation>
    <scope>NUCLEOTIDE SEQUENCE [LARGE SCALE GENOMIC DNA]</scope>
    <source>
        <strain evidence="7 8">F0068</strain>
    </source>
</reference>
<dbReference type="Gene3D" id="2.40.10.350">
    <property type="entry name" value="Rod shape-determining protein MreC, domain 2"/>
    <property type="match status" value="1"/>
</dbReference>
<evidence type="ECO:0000259" key="6">
    <source>
        <dbReference type="Pfam" id="PF04085"/>
    </source>
</evidence>
<dbReference type="PATRIC" id="fig|1081904.3.peg.1951"/>
<evidence type="ECO:0000256" key="2">
    <source>
        <dbReference type="ARBA" id="ARBA00013855"/>
    </source>
</evidence>
<dbReference type="PANTHER" id="PTHR34138:SF1">
    <property type="entry name" value="CELL SHAPE-DETERMINING PROTEIN MREC"/>
    <property type="match status" value="1"/>
</dbReference>
<keyword evidence="3" id="KW-0133">Cell shape</keyword>
<dbReference type="Proteomes" id="UP000016600">
    <property type="component" value="Unassembled WGS sequence"/>
</dbReference>
<dbReference type="InterPro" id="IPR042177">
    <property type="entry name" value="Cell/Rod_1"/>
</dbReference>
<feature type="domain" description="Rod shape-determining protein MreC beta-barrel core" evidence="6">
    <location>
        <begin position="116"/>
        <end position="263"/>
    </location>
</feature>
<protein>
    <recommendedName>
        <fullName evidence="2">Cell shape-determining protein MreC</fullName>
    </recommendedName>
    <alternativeName>
        <fullName evidence="4">Cell shape protein MreC</fullName>
    </alternativeName>
</protein>
<keyword evidence="5" id="KW-1133">Transmembrane helix</keyword>
<evidence type="ECO:0000313" key="7">
    <source>
        <dbReference type="EMBL" id="ERJ99150.1"/>
    </source>
</evidence>
<sequence length="287" mass="31812">MRNLLEFLAKYNHWFVFIILEVIGLVLLFQYNNYQGSVWFSSANVVSGKLYGWSSEAAAFFSLRGVNEELTRRNLYLEQQVRILSDSLVKMGRDSVALSQSQLSVLKQYRLIPAKVVSNTVNKADNFITIDKGAADGVHKDMGVACGSGVVGIVYMVSTHYSVVIPVLSLQSNIGCAIQGRGYFGVLHWAGGAVDMAYVDDIPRHAHFKLYEKVVTSGYSSIFPPGILVGTIKHVYNSADGLSYRLKVQLSTDFGKLRDVCVIDNAPMEERLQLLRAAQDSLTSKQQ</sequence>
<dbReference type="NCBIfam" id="NF010532">
    <property type="entry name" value="PRK13922.9-3"/>
    <property type="match status" value="1"/>
</dbReference>
<accession>U2L480</accession>
<evidence type="ECO:0000256" key="5">
    <source>
        <dbReference type="SAM" id="Phobius"/>
    </source>
</evidence>
<evidence type="ECO:0000256" key="4">
    <source>
        <dbReference type="ARBA" id="ARBA00032089"/>
    </source>
</evidence>
<comment type="similarity">
    <text evidence="1">Belongs to the MreC family.</text>
</comment>
<dbReference type="RefSeq" id="WP_021584606.1">
    <property type="nucleotide sequence ID" value="NZ_AWET01000044.1"/>
</dbReference>
<comment type="caution">
    <text evidence="7">The sequence shown here is derived from an EMBL/GenBank/DDBJ whole genome shotgun (WGS) entry which is preliminary data.</text>
</comment>
<dbReference type="PANTHER" id="PTHR34138">
    <property type="entry name" value="CELL SHAPE-DETERMINING PROTEIN MREC"/>
    <property type="match status" value="1"/>
</dbReference>
<organism evidence="7 8">
    <name type="scientific">Hoylesella pleuritidis F0068</name>
    <dbReference type="NCBI Taxonomy" id="1081904"/>
    <lineage>
        <taxon>Bacteria</taxon>
        <taxon>Pseudomonadati</taxon>
        <taxon>Bacteroidota</taxon>
        <taxon>Bacteroidia</taxon>
        <taxon>Bacteroidales</taxon>
        <taxon>Prevotellaceae</taxon>
        <taxon>Hoylesella</taxon>
    </lineage>
</organism>
<dbReference type="InterPro" id="IPR007221">
    <property type="entry name" value="MreC"/>
</dbReference>
<proteinExistence type="inferred from homology"/>
<evidence type="ECO:0000256" key="3">
    <source>
        <dbReference type="ARBA" id="ARBA00022960"/>
    </source>
</evidence>
<dbReference type="AlphaFoldDB" id="U2L480"/>
<keyword evidence="5" id="KW-0472">Membrane</keyword>
<gene>
    <name evidence="7" type="primary">mreC</name>
    <name evidence="7" type="ORF">HMPREF1218_1174</name>
</gene>
<dbReference type="InterPro" id="IPR055342">
    <property type="entry name" value="MreC_beta-barrel_core"/>
</dbReference>
<keyword evidence="8" id="KW-1185">Reference proteome</keyword>
<dbReference type="GO" id="GO:0005886">
    <property type="term" value="C:plasma membrane"/>
    <property type="evidence" value="ECO:0007669"/>
    <property type="project" value="TreeGrafter"/>
</dbReference>
<name>U2L480_9BACT</name>
<dbReference type="Gene3D" id="2.40.10.340">
    <property type="entry name" value="Rod shape-determining protein MreC, domain 1"/>
    <property type="match status" value="1"/>
</dbReference>